<evidence type="ECO:0000256" key="3">
    <source>
        <dbReference type="ARBA" id="ARBA00022801"/>
    </source>
</evidence>
<keyword evidence="2 6" id="KW-0479">Metal-binding</keyword>
<dbReference type="Pfam" id="PF01432">
    <property type="entry name" value="Peptidase_M3"/>
    <property type="match status" value="1"/>
</dbReference>
<dbReference type="Gene3D" id="1.10.1370.30">
    <property type="match status" value="1"/>
</dbReference>
<dbReference type="RefSeq" id="WP_207652188.1">
    <property type="nucleotide sequence ID" value="NZ_MZGV01000016.1"/>
</dbReference>
<dbReference type="GO" id="GO:0004222">
    <property type="term" value="F:metalloendopeptidase activity"/>
    <property type="evidence" value="ECO:0007669"/>
    <property type="project" value="InterPro"/>
</dbReference>
<reference evidence="8 9" key="1">
    <citation type="submission" date="2017-03" db="EMBL/GenBank/DDBJ databases">
        <title>Genome sequence of Clostridium oryzae DSM 28571.</title>
        <authorList>
            <person name="Poehlein A."/>
            <person name="Daniel R."/>
        </authorList>
    </citation>
    <scope>NUCLEOTIDE SEQUENCE [LARGE SCALE GENOMIC DNA]</scope>
    <source>
        <strain evidence="8 9">DSM 28571</strain>
    </source>
</reference>
<keyword evidence="1 6" id="KW-0645">Protease</keyword>
<feature type="domain" description="Peptidase M3A/M3B catalytic" evidence="7">
    <location>
        <begin position="131"/>
        <end position="237"/>
    </location>
</feature>
<proteinExistence type="inferred from homology"/>
<evidence type="ECO:0000256" key="5">
    <source>
        <dbReference type="ARBA" id="ARBA00023049"/>
    </source>
</evidence>
<evidence type="ECO:0000256" key="6">
    <source>
        <dbReference type="RuleBase" id="RU003435"/>
    </source>
</evidence>
<evidence type="ECO:0000256" key="2">
    <source>
        <dbReference type="ARBA" id="ARBA00022723"/>
    </source>
</evidence>
<keyword evidence="5 6" id="KW-0482">Metalloprotease</keyword>
<comment type="caution">
    <text evidence="8">The sequence shown here is derived from an EMBL/GenBank/DDBJ whole genome shotgun (WGS) entry which is preliminary data.</text>
</comment>
<protein>
    <submittedName>
        <fullName evidence="8">Peptidase family M3</fullName>
    </submittedName>
</protein>
<evidence type="ECO:0000313" key="8">
    <source>
        <dbReference type="EMBL" id="OPJ62229.1"/>
    </source>
</evidence>
<keyword evidence="4 6" id="KW-0862">Zinc</keyword>
<dbReference type="GO" id="GO:0006508">
    <property type="term" value="P:proteolysis"/>
    <property type="evidence" value="ECO:0007669"/>
    <property type="project" value="UniProtKB-KW"/>
</dbReference>
<dbReference type="InterPro" id="IPR001567">
    <property type="entry name" value="Pept_M3A_M3B_dom"/>
</dbReference>
<evidence type="ECO:0000256" key="4">
    <source>
        <dbReference type="ARBA" id="ARBA00022833"/>
    </source>
</evidence>
<dbReference type="AlphaFoldDB" id="A0A1V4IQT3"/>
<comment type="cofactor">
    <cofactor evidence="6">
        <name>Zn(2+)</name>
        <dbReference type="ChEBI" id="CHEBI:29105"/>
    </cofactor>
    <text evidence="6">Binds 1 zinc ion.</text>
</comment>
<name>A0A1V4IQT3_9CLOT</name>
<evidence type="ECO:0000256" key="1">
    <source>
        <dbReference type="ARBA" id="ARBA00022670"/>
    </source>
</evidence>
<sequence>MTMEKIYEIANDVFEAEANAERLSWVLYTAGYDFGVEEAYNKINEKLSSERSFESIEKLYENDSDLTEKQKREIEILYNKFKPFHLSKEVNELSLEIDKLTNELSKVLNSHRSKINGKEISSVDIAQILSTEDNREKRKEAFLARTQVNRPLVEQGFVKLIELRKEYAKLRGFNDFVELKLDDEELNTELFADWKSQLKGVLPKMKEARTKVAQKYLKIDKLMPWDQTYVVSKIAPAMNKTVDMSNFYSVLRKFFLKFGLDLSKYNITYDVFPRANKSEWGYNFPIEVAKDSRILANVKNLYNEYNVLLHESGHGIHSFLMNPCETVLNAGVSGIISEGIANLFASFIYEEIFYRDFLGNDPEVKEQFAALKEYSKINSLRAINDIMFDQDLYRNEITSLDDINKLAFKTQKELLGEEAYADEYPWGYRIHHTTHPIYLHNYFMGDVTCEMLKKVFCKTYNCSSILEKPLQFSEFLITNVISPSGMYAYPDLFKRISGEKFSLKYML</sequence>
<organism evidence="8 9">
    <name type="scientific">Clostridium oryzae</name>
    <dbReference type="NCBI Taxonomy" id="1450648"/>
    <lineage>
        <taxon>Bacteria</taxon>
        <taxon>Bacillati</taxon>
        <taxon>Bacillota</taxon>
        <taxon>Clostridia</taxon>
        <taxon>Eubacteriales</taxon>
        <taxon>Clostridiaceae</taxon>
        <taxon>Clostridium</taxon>
    </lineage>
</organism>
<keyword evidence="3 6" id="KW-0378">Hydrolase</keyword>
<dbReference type="STRING" id="1450648.CLORY_18370"/>
<dbReference type="GO" id="GO:0046872">
    <property type="term" value="F:metal ion binding"/>
    <property type="evidence" value="ECO:0007669"/>
    <property type="project" value="UniProtKB-UniRule"/>
</dbReference>
<keyword evidence="9" id="KW-1185">Reference proteome</keyword>
<dbReference type="Proteomes" id="UP000190080">
    <property type="component" value="Unassembled WGS sequence"/>
</dbReference>
<gene>
    <name evidence="8" type="ORF">CLORY_18370</name>
</gene>
<accession>A0A1V4IQT3</accession>
<evidence type="ECO:0000259" key="7">
    <source>
        <dbReference type="Pfam" id="PF01432"/>
    </source>
</evidence>
<dbReference type="SUPFAM" id="SSF55486">
    <property type="entry name" value="Metalloproteases ('zincins'), catalytic domain"/>
    <property type="match status" value="1"/>
</dbReference>
<comment type="similarity">
    <text evidence="6">Belongs to the peptidase M3 family.</text>
</comment>
<dbReference type="EMBL" id="MZGV01000016">
    <property type="protein sequence ID" value="OPJ62229.1"/>
    <property type="molecule type" value="Genomic_DNA"/>
</dbReference>
<evidence type="ECO:0000313" key="9">
    <source>
        <dbReference type="Proteomes" id="UP000190080"/>
    </source>
</evidence>